<organism evidence="4 5">
    <name type="scientific">Mycena chlorophos</name>
    <name type="common">Agaric fungus</name>
    <name type="synonym">Agaricus chlorophos</name>
    <dbReference type="NCBI Taxonomy" id="658473"/>
    <lineage>
        <taxon>Eukaryota</taxon>
        <taxon>Fungi</taxon>
        <taxon>Dikarya</taxon>
        <taxon>Basidiomycota</taxon>
        <taxon>Agaricomycotina</taxon>
        <taxon>Agaricomycetes</taxon>
        <taxon>Agaricomycetidae</taxon>
        <taxon>Agaricales</taxon>
        <taxon>Marasmiineae</taxon>
        <taxon>Mycenaceae</taxon>
        <taxon>Mycena</taxon>
    </lineage>
</organism>
<evidence type="ECO:0000313" key="4">
    <source>
        <dbReference type="EMBL" id="GAT51098.1"/>
    </source>
</evidence>
<feature type="compositionally biased region" description="Gly residues" evidence="1">
    <location>
        <begin position="547"/>
        <end position="556"/>
    </location>
</feature>
<feature type="transmembrane region" description="Helical" evidence="2">
    <location>
        <begin position="22"/>
        <end position="44"/>
    </location>
</feature>
<feature type="transmembrane region" description="Helical" evidence="2">
    <location>
        <begin position="64"/>
        <end position="83"/>
    </location>
</feature>
<feature type="transmembrane region" description="Helical" evidence="2">
    <location>
        <begin position="136"/>
        <end position="160"/>
    </location>
</feature>
<keyword evidence="2" id="KW-1133">Transmembrane helix</keyword>
<evidence type="ECO:0000313" key="5">
    <source>
        <dbReference type="Proteomes" id="UP000815677"/>
    </source>
</evidence>
<keyword evidence="2" id="KW-0812">Transmembrane</keyword>
<sequence>MPGPASEAPLSEFPPDQAIPNVYSGFVSNYINYAIATVLVYELLTSLDDEVAHVWPLKWRLPKFLFFLNRYIIRVMLVGLWILADFPGTSPEFCRVFSYWEMIPLRLSILAAQALVVIRVWAIYNNSREMMYLLSFLYGAEFLAVAASVIVATSDTIGVAQPYPLSCGLQSQSGYLLEHYASATWIAPVVFEFVMVLITLFKLVPRWSWRHPKCSSHPAVFGSGGNATVDVLARDSFIYFLFIFTFSLINAVLYEESVTAYYHTVLLGPTSAISCIAVSRMMINIRSVPGASKAGDDEDMSLSGSYLRSANNQTSAPYGKYPYWTSKIPGPGSTPDLPVHDLAFSETYGGGGLGLGNLPPEPEEEEMLPNSANPLLPLALSRNRSPRSQDIAYPPTPKTRSRAGSYAAQPKRRSTERPGTGSTLVASPPHSPIGLPQTNSPPMSPSASGPSMSYFGGSGAEPLASSSQLQLQSTSQLEAQAQAPSDAHIAVADDPVPSAYAYMPPEGEPYVYESGYEAGLRFARERRERRKSGRPGTGGSASLASGSGSGGFSLGS</sequence>
<feature type="transmembrane region" description="Helical" evidence="2">
    <location>
        <begin position="237"/>
        <end position="254"/>
    </location>
</feature>
<name>A0ABQ0LJ34_MYCCL</name>
<feature type="compositionally biased region" description="Low complexity" evidence="1">
    <location>
        <begin position="463"/>
        <end position="483"/>
    </location>
</feature>
<dbReference type="EMBL" id="DF846895">
    <property type="protein sequence ID" value="GAT51098.1"/>
    <property type="molecule type" value="Genomic_DNA"/>
</dbReference>
<accession>A0ABQ0LJ34</accession>
<evidence type="ECO:0000256" key="1">
    <source>
        <dbReference type="SAM" id="MobiDB-lite"/>
    </source>
</evidence>
<evidence type="ECO:0000259" key="3">
    <source>
        <dbReference type="Pfam" id="PF20151"/>
    </source>
</evidence>
<keyword evidence="2" id="KW-0472">Membrane</keyword>
<dbReference type="Proteomes" id="UP000815677">
    <property type="component" value="Unassembled WGS sequence"/>
</dbReference>
<dbReference type="Pfam" id="PF20151">
    <property type="entry name" value="DUF6533"/>
    <property type="match status" value="1"/>
</dbReference>
<reference evidence="4" key="1">
    <citation type="submission" date="2014-09" db="EMBL/GenBank/DDBJ databases">
        <title>Genome sequence of the luminous mushroom Mycena chlorophos for searching fungal bioluminescence genes.</title>
        <authorList>
            <person name="Tanaka Y."/>
            <person name="Kasuga D."/>
            <person name="Oba Y."/>
            <person name="Hase S."/>
            <person name="Sato K."/>
            <person name="Oba Y."/>
            <person name="Sakakibara Y."/>
        </authorList>
    </citation>
    <scope>NUCLEOTIDE SEQUENCE</scope>
</reference>
<protein>
    <recommendedName>
        <fullName evidence="3">DUF6533 domain-containing protein</fullName>
    </recommendedName>
</protein>
<proteinExistence type="predicted"/>
<evidence type="ECO:0000256" key="2">
    <source>
        <dbReference type="SAM" id="Phobius"/>
    </source>
</evidence>
<keyword evidence="5" id="KW-1185">Reference proteome</keyword>
<feature type="region of interest" description="Disordered" evidence="1">
    <location>
        <begin position="523"/>
        <end position="556"/>
    </location>
</feature>
<feature type="transmembrane region" description="Helical" evidence="2">
    <location>
        <begin position="103"/>
        <end position="124"/>
    </location>
</feature>
<feature type="transmembrane region" description="Helical" evidence="2">
    <location>
        <begin position="260"/>
        <end position="283"/>
    </location>
</feature>
<dbReference type="InterPro" id="IPR045340">
    <property type="entry name" value="DUF6533"/>
</dbReference>
<feature type="compositionally biased region" description="Low complexity" evidence="1">
    <location>
        <begin position="376"/>
        <end position="388"/>
    </location>
</feature>
<feature type="region of interest" description="Disordered" evidence="1">
    <location>
        <begin position="376"/>
        <end position="492"/>
    </location>
</feature>
<gene>
    <name evidence="4" type="ORF">MCHLO_08269</name>
</gene>
<feature type="transmembrane region" description="Helical" evidence="2">
    <location>
        <begin position="180"/>
        <end position="201"/>
    </location>
</feature>
<feature type="domain" description="DUF6533" evidence="3">
    <location>
        <begin position="30"/>
        <end position="72"/>
    </location>
</feature>